<proteinExistence type="predicted"/>
<keyword evidence="1" id="KW-0812">Transmembrane</keyword>
<keyword evidence="1" id="KW-0472">Membrane</keyword>
<evidence type="ECO:0000313" key="3">
    <source>
        <dbReference type="Proteomes" id="UP000005709"/>
    </source>
</evidence>
<evidence type="ECO:0000256" key="1">
    <source>
        <dbReference type="SAM" id="Phobius"/>
    </source>
</evidence>
<dbReference type="EMBL" id="ACYG01000019">
    <property type="protein sequence ID" value="EEV17962.1"/>
    <property type="molecule type" value="Genomic_DNA"/>
</dbReference>
<dbReference type="AlphaFoldDB" id="C8PFS4"/>
<feature type="transmembrane region" description="Helical" evidence="1">
    <location>
        <begin position="127"/>
        <end position="143"/>
    </location>
</feature>
<reference evidence="2 3" key="1">
    <citation type="submission" date="2009-07" db="EMBL/GenBank/DDBJ databases">
        <authorList>
            <person name="Madupu R."/>
            <person name="Sebastian Y."/>
            <person name="Durkin A.S."/>
            <person name="Torralba M."/>
            <person name="Methe B."/>
            <person name="Sutton G.G."/>
            <person name="Strausberg R.L."/>
            <person name="Nelson K.E."/>
        </authorList>
    </citation>
    <scope>NUCLEOTIDE SEQUENCE [LARGE SCALE GENOMIC DNA]</scope>
    <source>
        <strain evidence="2 3">RM3268</strain>
    </source>
</reference>
<dbReference type="Proteomes" id="UP000005709">
    <property type="component" value="Unassembled WGS sequence"/>
</dbReference>
<accession>C8PFS4</accession>
<keyword evidence="1" id="KW-1133">Transmembrane helix</keyword>
<keyword evidence="3" id="KW-1185">Reference proteome</keyword>
<comment type="caution">
    <text evidence="2">The sequence shown here is derived from an EMBL/GenBank/DDBJ whole genome shotgun (WGS) entry which is preliminary data.</text>
</comment>
<dbReference type="RefSeq" id="WP_005870183.1">
    <property type="nucleotide sequence ID" value="NZ_ACYG01000019.1"/>
</dbReference>
<feature type="transmembrane region" description="Helical" evidence="1">
    <location>
        <begin position="196"/>
        <end position="217"/>
    </location>
</feature>
<evidence type="ECO:0000313" key="2">
    <source>
        <dbReference type="EMBL" id="EEV17962.1"/>
    </source>
</evidence>
<name>C8PFS4_9BACT</name>
<feature type="transmembrane region" description="Helical" evidence="1">
    <location>
        <begin position="103"/>
        <end position="121"/>
    </location>
</feature>
<organism evidence="2 3">
    <name type="scientific">Campylobacter gracilis RM3268</name>
    <dbReference type="NCBI Taxonomy" id="553220"/>
    <lineage>
        <taxon>Bacteria</taxon>
        <taxon>Pseudomonadati</taxon>
        <taxon>Campylobacterota</taxon>
        <taxon>Epsilonproteobacteria</taxon>
        <taxon>Campylobacterales</taxon>
        <taxon>Campylobacteraceae</taxon>
        <taxon>Campylobacter</taxon>
    </lineage>
</organism>
<protein>
    <submittedName>
        <fullName evidence="2">Uncharacterized protein</fullName>
    </submittedName>
</protein>
<gene>
    <name evidence="2" type="ORF">CAMGR0001_0716</name>
</gene>
<feature type="transmembrane region" description="Helical" evidence="1">
    <location>
        <begin position="164"/>
        <end position="184"/>
    </location>
</feature>
<dbReference type="eggNOG" id="ENOG5032EDH">
    <property type="taxonomic scope" value="Bacteria"/>
</dbReference>
<sequence>MAIITYNANPEFDADETVYLPAPKSQAKIGGAIADKISGEQNFNKTNGEAQATQDETAKFEQNFNDASLEAESIQSKEEALEYGKALTRIAKNLKQKYQLHRLIRFTFASFATTVFLILFLPNSYELHWAFIISVVCTIIFFFSKRRYSKLFVENPKKSNTIFAIENFAIVTLVLYLPLSELLFSQGRSYDNMALILGYLYLPIAPILFITTIVCLARNLSVYKEIKE</sequence>